<dbReference type="EMBL" id="SGPM01000015">
    <property type="protein sequence ID" value="THH32807.1"/>
    <property type="molecule type" value="Genomic_DNA"/>
</dbReference>
<evidence type="ECO:0000313" key="3">
    <source>
        <dbReference type="Proteomes" id="UP000308730"/>
    </source>
</evidence>
<dbReference type="Proteomes" id="UP000308730">
    <property type="component" value="Unassembled WGS sequence"/>
</dbReference>
<reference evidence="2 3" key="1">
    <citation type="submission" date="2019-02" db="EMBL/GenBank/DDBJ databases">
        <title>Genome sequencing of the rare red list fungi Antrodiella citrinella (Flaviporus citrinellus).</title>
        <authorList>
            <person name="Buettner E."/>
            <person name="Kellner H."/>
        </authorList>
    </citation>
    <scope>NUCLEOTIDE SEQUENCE [LARGE SCALE GENOMIC DNA]</scope>
    <source>
        <strain evidence="2 3">DSM 108506</strain>
    </source>
</reference>
<feature type="compositionally biased region" description="Gly residues" evidence="1">
    <location>
        <begin position="209"/>
        <end position="218"/>
    </location>
</feature>
<feature type="region of interest" description="Disordered" evidence="1">
    <location>
        <begin position="182"/>
        <end position="218"/>
    </location>
</feature>
<feature type="compositionally biased region" description="Basic residues" evidence="1">
    <location>
        <begin position="1"/>
        <end position="10"/>
    </location>
</feature>
<comment type="caution">
    <text evidence="2">The sequence shown here is derived from an EMBL/GenBank/DDBJ whole genome shotgun (WGS) entry which is preliminary data.</text>
</comment>
<name>A0A4S4N3Y9_9APHY</name>
<evidence type="ECO:0000313" key="2">
    <source>
        <dbReference type="EMBL" id="THH32807.1"/>
    </source>
</evidence>
<feature type="compositionally biased region" description="Gly residues" evidence="1">
    <location>
        <begin position="81"/>
        <end position="106"/>
    </location>
</feature>
<evidence type="ECO:0000256" key="1">
    <source>
        <dbReference type="SAM" id="MobiDB-lite"/>
    </source>
</evidence>
<protein>
    <submittedName>
        <fullName evidence="2">Uncharacterized protein</fullName>
    </submittedName>
</protein>
<accession>A0A4S4N3Y9</accession>
<dbReference type="AlphaFoldDB" id="A0A4S4N3Y9"/>
<feature type="region of interest" description="Disordered" evidence="1">
    <location>
        <begin position="1"/>
        <end position="133"/>
    </location>
</feature>
<feature type="compositionally biased region" description="Low complexity" evidence="1">
    <location>
        <begin position="70"/>
        <end position="80"/>
    </location>
</feature>
<sequence length="218" mass="22279">MPLFSHKNKQSHAADNVRHGQHDQQNLNATQGAGPHQNAAPGVAGTVPGQGAGPATGTGRDTAGYGGNTGYNNQQPSAGQPGVGQQQGGQYGAGQGPGQQGVGHPGYGNNNPNLAPTNHFNNGQQSRGGSSVTGKMEHAVGSLVGSQALKAKGMQKEQEAQSFQAQSTELAEAERLEKEAMLRRERAVQHGAHPSNKPLGGIQNQNNQQGGGVGGQGY</sequence>
<gene>
    <name evidence="2" type="ORF">EUX98_g1403</name>
</gene>
<dbReference type="OrthoDB" id="2590620at2759"/>
<keyword evidence="3" id="KW-1185">Reference proteome</keyword>
<organism evidence="2 3">
    <name type="scientific">Antrodiella citrinella</name>
    <dbReference type="NCBI Taxonomy" id="2447956"/>
    <lineage>
        <taxon>Eukaryota</taxon>
        <taxon>Fungi</taxon>
        <taxon>Dikarya</taxon>
        <taxon>Basidiomycota</taxon>
        <taxon>Agaricomycotina</taxon>
        <taxon>Agaricomycetes</taxon>
        <taxon>Polyporales</taxon>
        <taxon>Steccherinaceae</taxon>
        <taxon>Antrodiella</taxon>
    </lineage>
</organism>
<feature type="compositionally biased region" description="Polar residues" evidence="1">
    <location>
        <begin position="109"/>
        <end position="133"/>
    </location>
</feature>
<proteinExistence type="predicted"/>